<dbReference type="KEGG" id="lak:106162203"/>
<dbReference type="OrthoDB" id="5239715at2759"/>
<feature type="region of interest" description="Disordered" evidence="3">
    <location>
        <begin position="12"/>
        <end position="36"/>
    </location>
</feature>
<reference evidence="5" key="1">
    <citation type="journal article" date="2015" name="Nat. Commun.">
        <title>The Lingula genome provides insights into brachiopod evolution and the origin of phosphate biomineralization.</title>
        <authorList>
            <person name="Luo Y.J."/>
            <person name="Takeuchi T."/>
            <person name="Koyanagi R."/>
            <person name="Yamada L."/>
            <person name="Kanda M."/>
            <person name="Khalturina M."/>
            <person name="Fujie M."/>
            <person name="Yamasaki S.I."/>
            <person name="Endo K."/>
            <person name="Satoh N."/>
        </authorList>
    </citation>
    <scope>NUCLEOTIDE SEQUENCE</scope>
</reference>
<dbReference type="InterPro" id="IPR027417">
    <property type="entry name" value="P-loop_NTPase"/>
</dbReference>
<dbReference type="SMART" id="SM00175">
    <property type="entry name" value="RAB"/>
    <property type="match status" value="1"/>
</dbReference>
<dbReference type="RefSeq" id="XP_013394838.1">
    <property type="nucleotide sequence ID" value="XM_013539384.2"/>
</dbReference>
<dbReference type="OMA" id="CINAYIV"/>
<evidence type="ECO:0000256" key="1">
    <source>
        <dbReference type="ARBA" id="ARBA00008846"/>
    </source>
</evidence>
<evidence type="ECO:0000313" key="5">
    <source>
        <dbReference type="RefSeq" id="XP_013390124.1"/>
    </source>
</evidence>
<name>A0A1S3HYG8_LINAN</name>
<dbReference type="GO" id="GO:0005886">
    <property type="term" value="C:plasma membrane"/>
    <property type="evidence" value="ECO:0007669"/>
    <property type="project" value="TreeGrafter"/>
</dbReference>
<dbReference type="InterPro" id="IPR001806">
    <property type="entry name" value="Small_GTPase"/>
</dbReference>
<dbReference type="PANTHER" id="PTHR45775:SF6">
    <property type="entry name" value="RAD, GEM_KIR FAMILY MEMBER 2, ISOFORM C"/>
    <property type="match status" value="1"/>
</dbReference>
<comment type="similarity">
    <text evidence="1">Belongs to the small GTPase superfamily. RGK family.</text>
</comment>
<dbReference type="Pfam" id="PF00071">
    <property type="entry name" value="Ras"/>
    <property type="match status" value="1"/>
</dbReference>
<dbReference type="PANTHER" id="PTHR45775">
    <property type="entry name" value="RAD, GEM/KIR FAMILY MEMBER 2, ISOFORM C"/>
    <property type="match status" value="1"/>
</dbReference>
<protein>
    <submittedName>
        <fullName evidence="5 6">GTP-binding protein REM 1</fullName>
    </submittedName>
</protein>
<dbReference type="GO" id="GO:0005246">
    <property type="term" value="F:calcium channel regulator activity"/>
    <property type="evidence" value="ECO:0007669"/>
    <property type="project" value="TreeGrafter"/>
</dbReference>
<keyword evidence="2" id="KW-0597">Phosphoprotein</keyword>
<dbReference type="InterPro" id="IPR051641">
    <property type="entry name" value="RGK_GTP-binding_reg"/>
</dbReference>
<sequence length="320" mass="35526">MPEMAMSLLKIPNAGDNLQRSRSAGNVSDLESRKKPQIQDGDTYVVREFVLSRKGLLGRGDSFKRRSIASTDSMESLNSRKSLDINTNGSAVQATEPTPKRYVYLLGASEVGRSTLVRQFATSRSVCLDSPTTPAPDKILSSPFVMGDDHGASVVVGLDNEETEICFLQPQSNLTTVGAEECINAYIVVYSVTNRSTFRYAKDILHKLRQLYKDSVALILVGNKTDLQRQRTVSTEVGKELAITEHAKFVETSALLKYNVDELLVGTLRQIKLKQAEAEAAAKEQDTNKKKKKGPKSLVRRLFKKKMPSRSKSCENLYML</sequence>
<dbReference type="PROSITE" id="PS51421">
    <property type="entry name" value="RAS"/>
    <property type="match status" value="1"/>
</dbReference>
<dbReference type="STRING" id="7574.A0A1S3HYG8"/>
<accession>A0A1S3HYG8</accession>
<dbReference type="GeneID" id="106162203"/>
<dbReference type="GO" id="GO:0005525">
    <property type="term" value="F:GTP binding"/>
    <property type="evidence" value="ECO:0007669"/>
    <property type="project" value="InterPro"/>
</dbReference>
<dbReference type="SMART" id="SM00173">
    <property type="entry name" value="RAS"/>
    <property type="match status" value="1"/>
</dbReference>
<dbReference type="GeneID" id="106158608"/>
<dbReference type="PROSITE" id="PS51419">
    <property type="entry name" value="RAB"/>
    <property type="match status" value="1"/>
</dbReference>
<dbReference type="GO" id="GO:0003924">
    <property type="term" value="F:GTPase activity"/>
    <property type="evidence" value="ECO:0007669"/>
    <property type="project" value="InterPro"/>
</dbReference>
<dbReference type="Gene3D" id="3.40.50.300">
    <property type="entry name" value="P-loop containing nucleotide triphosphate hydrolases"/>
    <property type="match status" value="1"/>
</dbReference>
<evidence type="ECO:0000313" key="4">
    <source>
        <dbReference type="Proteomes" id="UP000085678"/>
    </source>
</evidence>
<evidence type="ECO:0000256" key="3">
    <source>
        <dbReference type="SAM" id="MobiDB-lite"/>
    </source>
</evidence>
<dbReference type="RefSeq" id="XP_013390124.1">
    <property type="nucleotide sequence ID" value="XM_013534670.1"/>
</dbReference>
<dbReference type="AlphaFoldDB" id="A0A1S3HYG8"/>
<evidence type="ECO:0000256" key="2">
    <source>
        <dbReference type="ARBA" id="ARBA00022553"/>
    </source>
</evidence>
<reference evidence="5 6" key="2">
    <citation type="submission" date="2025-04" db="UniProtKB">
        <authorList>
            <consortium name="RefSeq"/>
        </authorList>
    </citation>
    <scope>IDENTIFICATION</scope>
    <source>
        <tissue evidence="6">Gonads</tissue>
    </source>
</reference>
<dbReference type="PRINTS" id="PR00449">
    <property type="entry name" value="RASTRNSFRMNG"/>
</dbReference>
<keyword evidence="4" id="KW-1185">Reference proteome</keyword>
<gene>
    <name evidence="5" type="primary">LOC106158608</name>
    <name evidence="6" type="synonym">LOC106162203</name>
</gene>
<dbReference type="SUPFAM" id="SSF52540">
    <property type="entry name" value="P-loop containing nucleoside triphosphate hydrolases"/>
    <property type="match status" value="1"/>
</dbReference>
<dbReference type="KEGG" id="lak:106158608"/>
<organism evidence="4 5">
    <name type="scientific">Lingula anatina</name>
    <name type="common">Brachiopod</name>
    <name type="synonym">Lingula unguis</name>
    <dbReference type="NCBI Taxonomy" id="7574"/>
    <lineage>
        <taxon>Eukaryota</taxon>
        <taxon>Metazoa</taxon>
        <taxon>Spiralia</taxon>
        <taxon>Lophotrochozoa</taxon>
        <taxon>Brachiopoda</taxon>
        <taxon>Linguliformea</taxon>
        <taxon>Lingulata</taxon>
        <taxon>Lingulida</taxon>
        <taxon>Linguloidea</taxon>
        <taxon>Lingulidae</taxon>
        <taxon>Lingula</taxon>
    </lineage>
</organism>
<evidence type="ECO:0000313" key="6">
    <source>
        <dbReference type="RefSeq" id="XP_013394838.1"/>
    </source>
</evidence>
<proteinExistence type="inferred from homology"/>
<feature type="compositionally biased region" description="Polar residues" evidence="3">
    <location>
        <begin position="16"/>
        <end position="26"/>
    </location>
</feature>
<dbReference type="Proteomes" id="UP000085678">
    <property type="component" value="Unplaced"/>
</dbReference>